<accession>A0A4R7UTV8</accession>
<keyword evidence="4" id="KW-0378">Hydrolase</keyword>
<evidence type="ECO:0000256" key="1">
    <source>
        <dbReference type="ARBA" id="ARBA00022705"/>
    </source>
</evidence>
<dbReference type="InterPro" id="IPR027417">
    <property type="entry name" value="P-loop_NTPase"/>
</dbReference>
<dbReference type="PANTHER" id="PTHR30153:SF2">
    <property type="entry name" value="REPLICATIVE DNA HELICASE"/>
    <property type="match status" value="1"/>
</dbReference>
<dbReference type="Pfam" id="PF13481">
    <property type="entry name" value="AAA_25"/>
    <property type="match status" value="1"/>
</dbReference>
<sequence length="498" mass="53623">MTDSPRLHVIDGYGAHDDPMPPWSEPAEQAVLGAVLQSEHARAEVAEIVERSDFFKPAHAAIYAAVHDLAGSGRPVDAVTIVDELERRGELRRVGGAPYLHTCIAACPAPVSAGHYAEIVRDKAEDRRLIMSGQRLTQLASRPPGDERRQAVHDEFAAVTTALSRGTAGAGEHLDHLNRFVDGAAFLLDAPNDMPAVWGNGNDVLWAEGEALMICGGNGVGKTTLAAQLVRCRLNLDTDVLGYPVKPGARRVLYLAMDRPAQIQRALRRAFDPEERQVLADALVFWKGPPVADMAERPFLLRQMCEQADADTVIVDSLKDAAIGLSADEVGAGWNRARQAAVSSGIEVLELHHLVKRNANGGRPESIEDVYGSAWLTAGLGSAILLDGAPGDPLVKFKHLKQPMNELGPWEVVHDHDHGVSSIRGQVDPLQILRAQSSITAKALAEIMFDGAPKPAQVEKARRALERLSTAKLAWKVSPGGTQPAVYYAAATPDVDEP</sequence>
<evidence type="ECO:0000256" key="2">
    <source>
        <dbReference type="ARBA" id="ARBA00023125"/>
    </source>
</evidence>
<comment type="caution">
    <text evidence="4">The sequence shown here is derived from an EMBL/GenBank/DDBJ whole genome shotgun (WGS) entry which is preliminary data.</text>
</comment>
<dbReference type="AlphaFoldDB" id="A0A4R7UTV8"/>
<gene>
    <name evidence="4" type="ORF">CLV71_124127</name>
</gene>
<keyword evidence="4" id="KW-0067">ATP-binding</keyword>
<dbReference type="Proteomes" id="UP000294927">
    <property type="component" value="Unassembled WGS sequence"/>
</dbReference>
<evidence type="ECO:0000313" key="4">
    <source>
        <dbReference type="EMBL" id="TDV40108.1"/>
    </source>
</evidence>
<dbReference type="SUPFAM" id="SSF48024">
    <property type="entry name" value="N-terminal domain of DnaB helicase"/>
    <property type="match status" value="1"/>
</dbReference>
<dbReference type="InterPro" id="IPR036185">
    <property type="entry name" value="DNA_heli_DnaB-like_N_sf"/>
</dbReference>
<dbReference type="RefSeq" id="WP_133908548.1">
    <property type="nucleotide sequence ID" value="NZ_SOCP01000024.1"/>
</dbReference>
<feature type="domain" description="DNA helicase DnaB-like N-terminal" evidence="3">
    <location>
        <begin position="21"/>
        <end position="122"/>
    </location>
</feature>
<dbReference type="Gene3D" id="3.40.50.300">
    <property type="entry name" value="P-loop containing nucleotide triphosphate hydrolases"/>
    <property type="match status" value="1"/>
</dbReference>
<dbReference type="GO" id="GO:0006260">
    <property type="term" value="P:DNA replication"/>
    <property type="evidence" value="ECO:0007669"/>
    <property type="project" value="UniProtKB-KW"/>
</dbReference>
<organism evidence="4 5">
    <name type="scientific">Actinophytocola oryzae</name>
    <dbReference type="NCBI Taxonomy" id="502181"/>
    <lineage>
        <taxon>Bacteria</taxon>
        <taxon>Bacillati</taxon>
        <taxon>Actinomycetota</taxon>
        <taxon>Actinomycetes</taxon>
        <taxon>Pseudonocardiales</taxon>
        <taxon>Pseudonocardiaceae</taxon>
    </lineage>
</organism>
<keyword evidence="5" id="KW-1185">Reference proteome</keyword>
<dbReference type="Pfam" id="PF00772">
    <property type="entry name" value="DnaB"/>
    <property type="match status" value="1"/>
</dbReference>
<evidence type="ECO:0000313" key="5">
    <source>
        <dbReference type="Proteomes" id="UP000294927"/>
    </source>
</evidence>
<dbReference type="GO" id="GO:0005829">
    <property type="term" value="C:cytosol"/>
    <property type="evidence" value="ECO:0007669"/>
    <property type="project" value="TreeGrafter"/>
</dbReference>
<protein>
    <submittedName>
        <fullName evidence="4">Replicative DNA helicase</fullName>
    </submittedName>
</protein>
<dbReference type="GO" id="GO:0003677">
    <property type="term" value="F:DNA binding"/>
    <property type="evidence" value="ECO:0007669"/>
    <property type="project" value="UniProtKB-KW"/>
</dbReference>
<dbReference type="PANTHER" id="PTHR30153">
    <property type="entry name" value="REPLICATIVE DNA HELICASE DNAB"/>
    <property type="match status" value="1"/>
</dbReference>
<dbReference type="OrthoDB" id="9773982at2"/>
<keyword evidence="4" id="KW-0547">Nucleotide-binding</keyword>
<keyword evidence="2" id="KW-0238">DNA-binding</keyword>
<proteinExistence type="predicted"/>
<dbReference type="GO" id="GO:0003678">
    <property type="term" value="F:DNA helicase activity"/>
    <property type="evidence" value="ECO:0007669"/>
    <property type="project" value="InterPro"/>
</dbReference>
<reference evidence="4 5" key="1">
    <citation type="submission" date="2019-03" db="EMBL/GenBank/DDBJ databases">
        <title>Genomic Encyclopedia of Archaeal and Bacterial Type Strains, Phase II (KMG-II): from individual species to whole genera.</title>
        <authorList>
            <person name="Goeker M."/>
        </authorList>
    </citation>
    <scope>NUCLEOTIDE SEQUENCE [LARGE SCALE GENOMIC DNA]</scope>
    <source>
        <strain evidence="4 5">DSM 45499</strain>
    </source>
</reference>
<dbReference type="Gene3D" id="1.10.860.10">
    <property type="entry name" value="DNAb Helicase, Chain A"/>
    <property type="match status" value="1"/>
</dbReference>
<dbReference type="InterPro" id="IPR007693">
    <property type="entry name" value="DNA_helicase_DnaB-like_N"/>
</dbReference>
<dbReference type="EMBL" id="SOCP01000024">
    <property type="protein sequence ID" value="TDV40108.1"/>
    <property type="molecule type" value="Genomic_DNA"/>
</dbReference>
<keyword evidence="4" id="KW-0347">Helicase</keyword>
<dbReference type="InterPro" id="IPR016136">
    <property type="entry name" value="DNA_helicase_N/primase_C"/>
</dbReference>
<dbReference type="SUPFAM" id="SSF52540">
    <property type="entry name" value="P-loop containing nucleoside triphosphate hydrolases"/>
    <property type="match status" value="1"/>
</dbReference>
<evidence type="ECO:0000259" key="3">
    <source>
        <dbReference type="Pfam" id="PF00772"/>
    </source>
</evidence>
<name>A0A4R7UTV8_9PSEU</name>
<dbReference type="GO" id="GO:0005524">
    <property type="term" value="F:ATP binding"/>
    <property type="evidence" value="ECO:0007669"/>
    <property type="project" value="InterPro"/>
</dbReference>
<keyword evidence="1" id="KW-0235">DNA replication</keyword>